<protein>
    <submittedName>
        <fullName evidence="1">Uncharacterized protein</fullName>
    </submittedName>
</protein>
<reference evidence="1 2" key="1">
    <citation type="submission" date="2020-08" db="EMBL/GenBank/DDBJ databases">
        <title>Sequencing the genomes of 1000 actinobacteria strains.</title>
        <authorList>
            <person name="Klenk H.-P."/>
        </authorList>
    </citation>
    <scope>NUCLEOTIDE SEQUENCE [LARGE SCALE GENOMIC DNA]</scope>
    <source>
        <strain evidence="1 2">DSM 102122</strain>
    </source>
</reference>
<keyword evidence="2" id="KW-1185">Reference proteome</keyword>
<comment type="caution">
    <text evidence="1">The sequence shown here is derived from an EMBL/GenBank/DDBJ whole genome shotgun (WGS) entry which is preliminary data.</text>
</comment>
<dbReference type="AlphaFoldDB" id="A0A7W9GL82"/>
<organism evidence="1 2">
    <name type="scientific">Jiangella mangrovi</name>
    <dbReference type="NCBI Taxonomy" id="1524084"/>
    <lineage>
        <taxon>Bacteria</taxon>
        <taxon>Bacillati</taxon>
        <taxon>Actinomycetota</taxon>
        <taxon>Actinomycetes</taxon>
        <taxon>Jiangellales</taxon>
        <taxon>Jiangellaceae</taxon>
        <taxon>Jiangella</taxon>
    </lineage>
</organism>
<gene>
    <name evidence="1" type="ORF">HD601_000297</name>
</gene>
<evidence type="ECO:0000313" key="2">
    <source>
        <dbReference type="Proteomes" id="UP000542813"/>
    </source>
</evidence>
<proteinExistence type="predicted"/>
<dbReference type="Proteomes" id="UP000542813">
    <property type="component" value="Unassembled WGS sequence"/>
</dbReference>
<accession>A0A7W9GL82</accession>
<name>A0A7W9GL82_9ACTN</name>
<evidence type="ECO:0000313" key="1">
    <source>
        <dbReference type="EMBL" id="MBB5785722.1"/>
    </source>
</evidence>
<sequence length="54" mass="5693">MIEQWVAAPSATAEPAHVLSGPALLALELARTARGIRGLDVLRRSVDRAPPTCS</sequence>
<dbReference type="EMBL" id="JACHMM010000001">
    <property type="protein sequence ID" value="MBB5785722.1"/>
    <property type="molecule type" value="Genomic_DNA"/>
</dbReference>
<dbReference type="RefSeq" id="WP_184818656.1">
    <property type="nucleotide sequence ID" value="NZ_JACHMM010000001.1"/>
</dbReference>